<dbReference type="InterPro" id="IPR018289">
    <property type="entry name" value="MULE_transposase_dom"/>
</dbReference>
<feature type="domain" description="MULE transposase" evidence="2">
    <location>
        <begin position="224"/>
        <end position="284"/>
    </location>
</feature>
<feature type="domain" description="FAR1" evidence="1">
    <location>
        <begin position="30"/>
        <end position="113"/>
    </location>
</feature>
<organism evidence="3 4">
    <name type="scientific">Oryza sativa subsp. indica</name>
    <name type="common">Rice</name>
    <dbReference type="NCBI Taxonomy" id="39946"/>
    <lineage>
        <taxon>Eukaryota</taxon>
        <taxon>Viridiplantae</taxon>
        <taxon>Streptophyta</taxon>
        <taxon>Embryophyta</taxon>
        <taxon>Tracheophyta</taxon>
        <taxon>Spermatophyta</taxon>
        <taxon>Magnoliopsida</taxon>
        <taxon>Liliopsida</taxon>
        <taxon>Poales</taxon>
        <taxon>Poaceae</taxon>
        <taxon>BOP clade</taxon>
        <taxon>Oryzoideae</taxon>
        <taxon>Oryzeae</taxon>
        <taxon>Oryzinae</taxon>
        <taxon>Oryza</taxon>
        <taxon>Oryza sativa</taxon>
    </lineage>
</organism>
<dbReference type="PANTHER" id="PTHR47718">
    <property type="entry name" value="OS01G0519700 PROTEIN"/>
    <property type="match status" value="1"/>
</dbReference>
<sequence length="294" mass="34748">MEDTWISVEELLEYQQIVSKTFNSEDEGIHFYNKYAWDKGFSIRKSYAERRNAAKEVKRRVIVCSRQGYRESKHVKRDNRIRKARNITHCGCKAKLVIAKQGHMSVTCFLRSHRVISDVQKEEIIEMEIAGVRKHHIMNIMEKQYGGYENVGFIDTYLYNYYHRYKIETIVEGDAEIVLRHLRAREERDPDFFFRFEADEDRHLKRLFWADSQSRLDYEAFGDVVVFDSTYRTNRYKLPFIPFVGLNQHRSTVVFGCGIIAEETVKGYEWLLSTFLTAMSQKHPFGCICANVGM</sequence>
<dbReference type="EMBL" id="CM000126">
    <property type="protein sequence ID" value="EAY74255.1"/>
    <property type="molecule type" value="Genomic_DNA"/>
</dbReference>
<dbReference type="OMA" id="ARNITHC"/>
<dbReference type="Pfam" id="PF10551">
    <property type="entry name" value="MULE"/>
    <property type="match status" value="1"/>
</dbReference>
<dbReference type="Proteomes" id="UP000007015">
    <property type="component" value="Chromosome 1"/>
</dbReference>
<accession>A2WQK9</accession>
<dbReference type="HOGENOM" id="CLU_008459_12_3_1"/>
<dbReference type="STRING" id="39946.A2WQK9"/>
<evidence type="ECO:0000259" key="2">
    <source>
        <dbReference type="Pfam" id="PF10551"/>
    </source>
</evidence>
<evidence type="ECO:0000259" key="1">
    <source>
        <dbReference type="Pfam" id="PF03101"/>
    </source>
</evidence>
<dbReference type="Pfam" id="PF03101">
    <property type="entry name" value="FAR1"/>
    <property type="match status" value="1"/>
</dbReference>
<dbReference type="Gramene" id="BGIOSGA003621-TA">
    <property type="protein sequence ID" value="BGIOSGA003621-PA"/>
    <property type="gene ID" value="BGIOSGA003621"/>
</dbReference>
<evidence type="ECO:0000313" key="4">
    <source>
        <dbReference type="Proteomes" id="UP000007015"/>
    </source>
</evidence>
<keyword evidence="4" id="KW-1185">Reference proteome</keyword>
<evidence type="ECO:0000313" key="3">
    <source>
        <dbReference type="EMBL" id="EAY74255.1"/>
    </source>
</evidence>
<proteinExistence type="predicted"/>
<protein>
    <submittedName>
        <fullName evidence="3">Uncharacterized protein</fullName>
    </submittedName>
</protein>
<dbReference type="AlphaFoldDB" id="A2WQK9"/>
<reference evidence="3 4" key="1">
    <citation type="journal article" date="2005" name="PLoS Biol.">
        <title>The genomes of Oryza sativa: a history of duplications.</title>
        <authorList>
            <person name="Yu J."/>
            <person name="Wang J."/>
            <person name="Lin W."/>
            <person name="Li S."/>
            <person name="Li H."/>
            <person name="Zhou J."/>
            <person name="Ni P."/>
            <person name="Dong W."/>
            <person name="Hu S."/>
            <person name="Zeng C."/>
            <person name="Zhang J."/>
            <person name="Zhang Y."/>
            <person name="Li R."/>
            <person name="Xu Z."/>
            <person name="Li S."/>
            <person name="Li X."/>
            <person name="Zheng H."/>
            <person name="Cong L."/>
            <person name="Lin L."/>
            <person name="Yin J."/>
            <person name="Geng J."/>
            <person name="Li G."/>
            <person name="Shi J."/>
            <person name="Liu J."/>
            <person name="Lv H."/>
            <person name="Li J."/>
            <person name="Wang J."/>
            <person name="Deng Y."/>
            <person name="Ran L."/>
            <person name="Shi X."/>
            <person name="Wang X."/>
            <person name="Wu Q."/>
            <person name="Li C."/>
            <person name="Ren X."/>
            <person name="Wang J."/>
            <person name="Wang X."/>
            <person name="Li D."/>
            <person name="Liu D."/>
            <person name="Zhang X."/>
            <person name="Ji Z."/>
            <person name="Zhao W."/>
            <person name="Sun Y."/>
            <person name="Zhang Z."/>
            <person name="Bao J."/>
            <person name="Han Y."/>
            <person name="Dong L."/>
            <person name="Ji J."/>
            <person name="Chen P."/>
            <person name="Wu S."/>
            <person name="Liu J."/>
            <person name="Xiao Y."/>
            <person name="Bu D."/>
            <person name="Tan J."/>
            <person name="Yang L."/>
            <person name="Ye C."/>
            <person name="Zhang J."/>
            <person name="Xu J."/>
            <person name="Zhou Y."/>
            <person name="Yu Y."/>
            <person name="Zhang B."/>
            <person name="Zhuang S."/>
            <person name="Wei H."/>
            <person name="Liu B."/>
            <person name="Lei M."/>
            <person name="Yu H."/>
            <person name="Li Y."/>
            <person name="Xu H."/>
            <person name="Wei S."/>
            <person name="He X."/>
            <person name="Fang L."/>
            <person name="Zhang Z."/>
            <person name="Zhang Y."/>
            <person name="Huang X."/>
            <person name="Su Z."/>
            <person name="Tong W."/>
            <person name="Li J."/>
            <person name="Tong Z."/>
            <person name="Li S."/>
            <person name="Ye J."/>
            <person name="Wang L."/>
            <person name="Fang L."/>
            <person name="Lei T."/>
            <person name="Chen C."/>
            <person name="Chen H."/>
            <person name="Xu Z."/>
            <person name="Li H."/>
            <person name="Huang H."/>
            <person name="Zhang F."/>
            <person name="Xu H."/>
            <person name="Li N."/>
            <person name="Zhao C."/>
            <person name="Li S."/>
            <person name="Dong L."/>
            <person name="Huang Y."/>
            <person name="Li L."/>
            <person name="Xi Y."/>
            <person name="Qi Q."/>
            <person name="Li W."/>
            <person name="Zhang B."/>
            <person name="Hu W."/>
            <person name="Zhang Y."/>
            <person name="Tian X."/>
            <person name="Jiao Y."/>
            <person name="Liang X."/>
            <person name="Jin J."/>
            <person name="Gao L."/>
            <person name="Zheng W."/>
            <person name="Hao B."/>
            <person name="Liu S."/>
            <person name="Wang W."/>
            <person name="Yuan L."/>
            <person name="Cao M."/>
            <person name="McDermott J."/>
            <person name="Samudrala R."/>
            <person name="Wang J."/>
            <person name="Wong G.K."/>
            <person name="Yang H."/>
        </authorList>
    </citation>
    <scope>NUCLEOTIDE SEQUENCE [LARGE SCALE GENOMIC DNA]</scope>
    <source>
        <strain evidence="4">cv. 93-11</strain>
    </source>
</reference>
<dbReference type="PANTHER" id="PTHR47718:SF13">
    <property type="entry name" value="OS09G0290500 PROTEIN"/>
    <property type="match status" value="1"/>
</dbReference>
<dbReference type="InterPro" id="IPR004330">
    <property type="entry name" value="FAR1_DNA_bnd_dom"/>
</dbReference>
<gene>
    <name evidence="3" type="ORF">OsI_02146</name>
</gene>
<name>A2WQK9_ORYSI</name>